<dbReference type="InterPro" id="IPR052526">
    <property type="entry name" value="HTH-type_Bedaq_tolerance"/>
</dbReference>
<feature type="domain" description="HTH marR-type" evidence="1">
    <location>
        <begin position="6"/>
        <end position="138"/>
    </location>
</feature>
<evidence type="ECO:0000259" key="1">
    <source>
        <dbReference type="PROSITE" id="PS50995"/>
    </source>
</evidence>
<dbReference type="GO" id="GO:0003700">
    <property type="term" value="F:DNA-binding transcription factor activity"/>
    <property type="evidence" value="ECO:0007669"/>
    <property type="project" value="InterPro"/>
</dbReference>
<evidence type="ECO:0000313" key="2">
    <source>
        <dbReference type="EMBL" id="MBN7826828.1"/>
    </source>
</evidence>
<name>A0A939INX6_9ALTE</name>
<dbReference type="EMBL" id="JAFKCV010000011">
    <property type="protein sequence ID" value="MBN7826828.1"/>
    <property type="molecule type" value="Genomic_DNA"/>
</dbReference>
<organism evidence="2 3">
    <name type="scientific">Bowmanella dokdonensis</name>
    <dbReference type="NCBI Taxonomy" id="751969"/>
    <lineage>
        <taxon>Bacteria</taxon>
        <taxon>Pseudomonadati</taxon>
        <taxon>Pseudomonadota</taxon>
        <taxon>Gammaproteobacteria</taxon>
        <taxon>Alteromonadales</taxon>
        <taxon>Alteromonadaceae</taxon>
        <taxon>Bowmanella</taxon>
    </lineage>
</organism>
<dbReference type="SMART" id="SM00347">
    <property type="entry name" value="HTH_MARR"/>
    <property type="match status" value="1"/>
</dbReference>
<dbReference type="InterPro" id="IPR000835">
    <property type="entry name" value="HTH_MarR-typ"/>
</dbReference>
<dbReference type="PANTHER" id="PTHR39515">
    <property type="entry name" value="CONSERVED PROTEIN"/>
    <property type="match status" value="1"/>
</dbReference>
<dbReference type="Gene3D" id="1.10.10.10">
    <property type="entry name" value="Winged helix-like DNA-binding domain superfamily/Winged helix DNA-binding domain"/>
    <property type="match status" value="1"/>
</dbReference>
<proteinExistence type="predicted"/>
<dbReference type="Proteomes" id="UP000664654">
    <property type="component" value="Unassembled WGS sequence"/>
</dbReference>
<reference evidence="2" key="1">
    <citation type="submission" date="2021-03" db="EMBL/GenBank/DDBJ databases">
        <title>novel species isolated from a fishpond in China.</title>
        <authorList>
            <person name="Lu H."/>
            <person name="Cai Z."/>
        </authorList>
    </citation>
    <scope>NUCLEOTIDE SEQUENCE</scope>
    <source>
        <strain evidence="2">JCM 30855</strain>
    </source>
</reference>
<dbReference type="Pfam" id="PF01047">
    <property type="entry name" value="MarR"/>
    <property type="match status" value="1"/>
</dbReference>
<comment type="caution">
    <text evidence="2">The sequence shown here is derived from an EMBL/GenBank/DDBJ whole genome shotgun (WGS) entry which is preliminary data.</text>
</comment>
<evidence type="ECO:0000313" key="3">
    <source>
        <dbReference type="Proteomes" id="UP000664654"/>
    </source>
</evidence>
<gene>
    <name evidence="2" type="ORF">J0A66_16450</name>
</gene>
<sequence>MAKDTRIELSEPLHRCAIQLLRMVSAADEQSGLSRARLSALSVIVFAGPLSLKALAGAENVSAPTMSRLVRALVEQGHVRMQRQDNDARQSSISATDKGRRLLLAARHRRLNLLEQRLERLSAVEQAQLRLGLACLEKILPD</sequence>
<protein>
    <submittedName>
        <fullName evidence="2">MarR family transcriptional regulator</fullName>
    </submittedName>
</protein>
<dbReference type="RefSeq" id="WP_206574943.1">
    <property type="nucleotide sequence ID" value="NZ_JAFKCV010000011.1"/>
</dbReference>
<dbReference type="AlphaFoldDB" id="A0A939INX6"/>
<dbReference type="InterPro" id="IPR036388">
    <property type="entry name" value="WH-like_DNA-bd_sf"/>
</dbReference>
<dbReference type="InterPro" id="IPR036390">
    <property type="entry name" value="WH_DNA-bd_sf"/>
</dbReference>
<accession>A0A939INX6</accession>
<dbReference type="SUPFAM" id="SSF46785">
    <property type="entry name" value="Winged helix' DNA-binding domain"/>
    <property type="match status" value="1"/>
</dbReference>
<keyword evidence="3" id="KW-1185">Reference proteome</keyword>
<dbReference type="PROSITE" id="PS50995">
    <property type="entry name" value="HTH_MARR_2"/>
    <property type="match status" value="1"/>
</dbReference>
<dbReference type="PANTHER" id="PTHR39515:SF2">
    <property type="entry name" value="HTH-TYPE TRANSCRIPTIONAL REGULATOR RV0880"/>
    <property type="match status" value="1"/>
</dbReference>